<gene>
    <name evidence="2" type="ORF">TCNE_LOCUS1443</name>
</gene>
<evidence type="ECO:0000313" key="4">
    <source>
        <dbReference type="WBParaSite" id="TCNE_0000144201-mRNA-1"/>
    </source>
</evidence>
<evidence type="ECO:0000313" key="2">
    <source>
        <dbReference type="EMBL" id="VDM26179.1"/>
    </source>
</evidence>
<dbReference type="InterPro" id="IPR002542">
    <property type="entry name" value="T20D4.11-like_dom"/>
</dbReference>
<dbReference type="PANTHER" id="PTHR37431">
    <property type="entry name" value="PROTEIN CBG06927"/>
    <property type="match status" value="1"/>
</dbReference>
<protein>
    <submittedName>
        <fullName evidence="4">DUF19 domain-containing protein</fullName>
    </submittedName>
</protein>
<dbReference type="AlphaFoldDB" id="A0A183TYX3"/>
<sequence length="581" mass="63305">MDLAVRSPICRLISSVSADLTCLERVSTNVCDESAVEVISPIRTETKHILEQLACAQPNPPNSSSATTMECPSCANVLQTLLDVNAFCSGESHDIWASVQKVICAQKQQIAMHSACFIESAKQTKCDTNPSNETICGAMEQFNANIDCAITVLNDVCSVDAQNVVVNIQEKLSDELISMNCYAQKTPDELPSTDGFTLAPAFPRCTPDQENAALVCLVELVELNKQLGELQSLNFLLEISDGNSSLVNHICQLYDKYEKCINGSVFSRSQGQRCSFNSPLNTLARVGLSPICKLGSRDILQKHRDCIATVKDHTATCQSGLSGLATTINFMVQGIHGEALLCKSFYLIRTAFDCGEKLVSEHCTKRASEDLLQLRKLMSEVGVEEGCPTEPPSDLDEIIARPVAPVARPLSPGAPHATPLIPTVGCDPVEQKKFSDCVQPLTTFQPHPLAVIRQPKQIDEACKQFRMFSQCRTNVTCRPLWADGMTAMFEYACGQGYNIFVKVRQCVRKTTTREDIRECVSTFSKGAPQLACQSSNALLSCALPVISERCGADAVQFITDYVDKFAKAIDPSCKMGAKANG</sequence>
<evidence type="ECO:0000313" key="3">
    <source>
        <dbReference type="Proteomes" id="UP000050794"/>
    </source>
</evidence>
<dbReference type="EMBL" id="UYWY01001085">
    <property type="protein sequence ID" value="VDM26179.1"/>
    <property type="molecule type" value="Genomic_DNA"/>
</dbReference>
<dbReference type="PANTHER" id="PTHR37431:SF5">
    <property type="entry name" value="PROTEIN CBG06905"/>
    <property type="match status" value="1"/>
</dbReference>
<keyword evidence="3" id="KW-1185">Reference proteome</keyword>
<evidence type="ECO:0000259" key="1">
    <source>
        <dbReference type="Pfam" id="PF01579"/>
    </source>
</evidence>
<dbReference type="Pfam" id="PF01579">
    <property type="entry name" value="DUF19"/>
    <property type="match status" value="1"/>
</dbReference>
<feature type="domain" description="T20D4.11-like" evidence="1">
    <location>
        <begin position="426"/>
        <end position="573"/>
    </location>
</feature>
<name>A0A183TYX3_TOXCA</name>
<proteinExistence type="predicted"/>
<accession>A0A183TYX3</accession>
<reference evidence="4" key="1">
    <citation type="submission" date="2016-06" db="UniProtKB">
        <authorList>
            <consortium name="WormBaseParasite"/>
        </authorList>
    </citation>
    <scope>IDENTIFICATION</scope>
</reference>
<organism evidence="3 4">
    <name type="scientific">Toxocara canis</name>
    <name type="common">Canine roundworm</name>
    <dbReference type="NCBI Taxonomy" id="6265"/>
    <lineage>
        <taxon>Eukaryota</taxon>
        <taxon>Metazoa</taxon>
        <taxon>Ecdysozoa</taxon>
        <taxon>Nematoda</taxon>
        <taxon>Chromadorea</taxon>
        <taxon>Rhabditida</taxon>
        <taxon>Spirurina</taxon>
        <taxon>Ascaridomorpha</taxon>
        <taxon>Ascaridoidea</taxon>
        <taxon>Toxocaridae</taxon>
        <taxon>Toxocara</taxon>
    </lineage>
</organism>
<reference evidence="2 3" key="2">
    <citation type="submission" date="2018-11" db="EMBL/GenBank/DDBJ databases">
        <authorList>
            <consortium name="Pathogen Informatics"/>
        </authorList>
    </citation>
    <scope>NUCLEOTIDE SEQUENCE [LARGE SCALE GENOMIC DNA]</scope>
</reference>
<dbReference type="Proteomes" id="UP000050794">
    <property type="component" value="Unassembled WGS sequence"/>
</dbReference>
<dbReference type="WBParaSite" id="TCNE_0000144201-mRNA-1">
    <property type="protein sequence ID" value="TCNE_0000144201-mRNA-1"/>
    <property type="gene ID" value="TCNE_0000144201"/>
</dbReference>